<protein>
    <submittedName>
        <fullName evidence="1">Uncharacterized protein</fullName>
    </submittedName>
</protein>
<evidence type="ECO:0000313" key="2">
    <source>
        <dbReference type="Proteomes" id="UP001202248"/>
    </source>
</evidence>
<accession>A0ABS9SN21</accession>
<reference evidence="1 2" key="1">
    <citation type="submission" date="2022-02" db="EMBL/GenBank/DDBJ databases">
        <authorList>
            <person name="Min J."/>
        </authorList>
    </citation>
    <scope>NUCLEOTIDE SEQUENCE [LARGE SCALE GENOMIC DNA]</scope>
    <source>
        <strain evidence="1 2">GR10-1</strain>
    </source>
</reference>
<sequence>MNSHNVVVEEDTEQKIVETRGDIVLHFYTDATMQQFGNPAYVSASISITGESEPLITTIEETENFILYDATLSRSHYYKDGSGNWVLVAPPVVTSYTLNPSDEYHVL</sequence>
<proteinExistence type="predicted"/>
<dbReference type="RefSeq" id="WP_240831718.1">
    <property type="nucleotide sequence ID" value="NZ_JAKWBL010000004.1"/>
</dbReference>
<comment type="caution">
    <text evidence="1">The sequence shown here is derived from an EMBL/GenBank/DDBJ whole genome shotgun (WGS) entry which is preliminary data.</text>
</comment>
<keyword evidence="2" id="KW-1185">Reference proteome</keyword>
<gene>
    <name evidence="1" type="ORF">MKP09_18070</name>
</gene>
<dbReference type="EMBL" id="JAKWBL010000004">
    <property type="protein sequence ID" value="MCH5599681.1"/>
    <property type="molecule type" value="Genomic_DNA"/>
</dbReference>
<dbReference type="Proteomes" id="UP001202248">
    <property type="component" value="Unassembled WGS sequence"/>
</dbReference>
<evidence type="ECO:0000313" key="1">
    <source>
        <dbReference type="EMBL" id="MCH5599681.1"/>
    </source>
</evidence>
<organism evidence="1 2">
    <name type="scientific">Niabella ginsengisoli</name>
    <dbReference type="NCBI Taxonomy" id="522298"/>
    <lineage>
        <taxon>Bacteria</taxon>
        <taxon>Pseudomonadati</taxon>
        <taxon>Bacteroidota</taxon>
        <taxon>Chitinophagia</taxon>
        <taxon>Chitinophagales</taxon>
        <taxon>Chitinophagaceae</taxon>
        <taxon>Niabella</taxon>
    </lineage>
</organism>
<name>A0ABS9SN21_9BACT</name>